<dbReference type="Proteomes" id="UP001500840">
    <property type="component" value="Unassembled WGS sequence"/>
</dbReference>
<feature type="chain" id="PRO_5046338808" description="Right handed beta helix domain-containing protein" evidence="2">
    <location>
        <begin position="26"/>
        <end position="750"/>
    </location>
</feature>
<accession>A0ABP8M9I3</accession>
<keyword evidence="5" id="KW-1185">Reference proteome</keyword>
<evidence type="ECO:0000313" key="4">
    <source>
        <dbReference type="EMBL" id="GAA4445803.1"/>
    </source>
</evidence>
<sequence>MNHRIAAPLLLVTLALLCVSAFANAEPLQDTGTTPSHDGVNFYVSADAESNGNGTASSPFQNLTQARDGIRAARKSGELKPNQSVTVQIEPGVYRLDASFHLAAEDGGTAEAPVVYRASQPGSVRIRGSIELSPAAFSAVADDAIRSQLDETVRNKILVCDVSTEDRTAFPPLKTAFRGVPNAPWLYVNRHPKPLARWPNLDTPEQGWASFSKAIDSGLAEPDSTDTTRRKPRGGSFEFDDPRPARWNLEAGVWLQGYWTHDWYDEVIRIASYDPANKVIKLAAPHNYGIMAGTWGAAKRRFFAFNTLAELDSPGEWYLDRSAGKLYYYPESDFANAFVELATLDQPLFRIDNTKHVKFQGLALEYGHGDGIVMKRAEAIEIAGCVIANLARGGISIDGSDNTVRSCDLYNLGTGGVSLNGGDRKSLTPANNRAINNHIHHYGLFQRSYAPGIGVHGCGQIVTNNCIHDAPHNAIQYGGNEHRFERNEIYRVVMETGDSGAFYTGRDWTSQGNVLRHNYIHDLGGGDSTHVNTMGVYLDDCDSGDTIEGNVFLRAGRAIMIGGGRDNRIVNNLVIDCPIGMHLDSRGMTWKQWNSPTDKSWQLERKANEMNYQEPPWSNRYPTLAVIMDDSPREPLHNEFNRNIFVNCAKQVWNFDANVKKVLAKLQVSDNVVLNTHGAAEGIAMAPEIDGFNNVIGTDQEPIVIGFASEDETALTQIDDTRVRAAVPSFQPIPFDTIGLTKDAYRRVIP</sequence>
<proteinExistence type="predicted"/>
<reference evidence="5" key="1">
    <citation type="journal article" date="2019" name="Int. J. Syst. Evol. Microbiol.">
        <title>The Global Catalogue of Microorganisms (GCM) 10K type strain sequencing project: providing services to taxonomists for standard genome sequencing and annotation.</title>
        <authorList>
            <consortium name="The Broad Institute Genomics Platform"/>
            <consortium name="The Broad Institute Genome Sequencing Center for Infectious Disease"/>
            <person name="Wu L."/>
            <person name="Ma J."/>
        </authorList>
    </citation>
    <scope>NUCLEOTIDE SEQUENCE [LARGE SCALE GENOMIC DNA]</scope>
    <source>
        <strain evidence="5">JCM 17759</strain>
    </source>
</reference>
<evidence type="ECO:0000256" key="2">
    <source>
        <dbReference type="SAM" id="SignalP"/>
    </source>
</evidence>
<dbReference type="InterPro" id="IPR012334">
    <property type="entry name" value="Pectin_lyas_fold"/>
</dbReference>
<organism evidence="4 5">
    <name type="scientific">Novipirellula rosea</name>
    <dbReference type="NCBI Taxonomy" id="1031540"/>
    <lineage>
        <taxon>Bacteria</taxon>
        <taxon>Pseudomonadati</taxon>
        <taxon>Planctomycetota</taxon>
        <taxon>Planctomycetia</taxon>
        <taxon>Pirellulales</taxon>
        <taxon>Pirellulaceae</taxon>
        <taxon>Novipirellula</taxon>
    </lineage>
</organism>
<dbReference type="InterPro" id="IPR039448">
    <property type="entry name" value="Beta_helix"/>
</dbReference>
<dbReference type="SMART" id="SM00710">
    <property type="entry name" value="PbH1"/>
    <property type="match status" value="8"/>
</dbReference>
<keyword evidence="2" id="KW-0732">Signal</keyword>
<feature type="domain" description="Right handed beta helix" evidence="3">
    <location>
        <begin position="371"/>
        <end position="442"/>
    </location>
</feature>
<dbReference type="InterPro" id="IPR006626">
    <property type="entry name" value="PbH1"/>
</dbReference>
<dbReference type="PANTHER" id="PTHR36453">
    <property type="entry name" value="SECRETED PROTEIN-RELATED"/>
    <property type="match status" value="1"/>
</dbReference>
<dbReference type="InterPro" id="IPR011050">
    <property type="entry name" value="Pectin_lyase_fold/virulence"/>
</dbReference>
<comment type="caution">
    <text evidence="4">The sequence shown here is derived from an EMBL/GenBank/DDBJ whole genome shotgun (WGS) entry which is preliminary data.</text>
</comment>
<gene>
    <name evidence="4" type="ORF">GCM10023156_05890</name>
</gene>
<feature type="domain" description="Right handed beta helix" evidence="3">
    <location>
        <begin position="452"/>
        <end position="585"/>
    </location>
</feature>
<feature type="region of interest" description="Disordered" evidence="1">
    <location>
        <begin position="217"/>
        <end position="238"/>
    </location>
</feature>
<dbReference type="PANTHER" id="PTHR36453:SF1">
    <property type="entry name" value="RIGHT HANDED BETA HELIX DOMAIN-CONTAINING PROTEIN"/>
    <property type="match status" value="1"/>
</dbReference>
<protein>
    <recommendedName>
        <fullName evidence="3">Right handed beta helix domain-containing protein</fullName>
    </recommendedName>
</protein>
<feature type="signal peptide" evidence="2">
    <location>
        <begin position="1"/>
        <end position="25"/>
    </location>
</feature>
<dbReference type="RefSeq" id="WP_345319243.1">
    <property type="nucleotide sequence ID" value="NZ_BAABGA010000008.1"/>
</dbReference>
<name>A0ABP8M9I3_9BACT</name>
<evidence type="ECO:0000256" key="1">
    <source>
        <dbReference type="SAM" id="MobiDB-lite"/>
    </source>
</evidence>
<dbReference type="Pfam" id="PF13229">
    <property type="entry name" value="Beta_helix"/>
    <property type="match status" value="2"/>
</dbReference>
<dbReference type="EMBL" id="BAABGA010000008">
    <property type="protein sequence ID" value="GAA4445803.1"/>
    <property type="molecule type" value="Genomic_DNA"/>
</dbReference>
<dbReference type="Gene3D" id="2.160.20.10">
    <property type="entry name" value="Single-stranded right-handed beta-helix, Pectin lyase-like"/>
    <property type="match status" value="2"/>
</dbReference>
<evidence type="ECO:0000313" key="5">
    <source>
        <dbReference type="Proteomes" id="UP001500840"/>
    </source>
</evidence>
<dbReference type="SUPFAM" id="SSF51126">
    <property type="entry name" value="Pectin lyase-like"/>
    <property type="match status" value="1"/>
</dbReference>
<evidence type="ECO:0000259" key="3">
    <source>
        <dbReference type="Pfam" id="PF13229"/>
    </source>
</evidence>